<dbReference type="GO" id="GO:0030554">
    <property type="term" value="F:adenyl nucleotide binding"/>
    <property type="evidence" value="ECO:0007669"/>
    <property type="project" value="UniProtKB-ARBA"/>
</dbReference>
<dbReference type="GO" id="GO:0043168">
    <property type="term" value="F:anion binding"/>
    <property type="evidence" value="ECO:0007669"/>
    <property type="project" value="UniProtKB-ARBA"/>
</dbReference>
<evidence type="ECO:0000313" key="6">
    <source>
        <dbReference type="Proteomes" id="UP000294028"/>
    </source>
</evidence>
<proteinExistence type="predicted"/>
<dbReference type="Pfam" id="PF00107">
    <property type="entry name" value="ADH_zinc_N"/>
    <property type="match status" value="1"/>
</dbReference>
<evidence type="ECO:0000259" key="4">
    <source>
        <dbReference type="SMART" id="SM00829"/>
    </source>
</evidence>
<keyword evidence="2" id="KW-0862">Zinc</keyword>
<dbReference type="AlphaFoldDB" id="A0A482T172"/>
<feature type="domain" description="Enoyl reductase (ER)" evidence="4">
    <location>
        <begin position="48"/>
        <end position="375"/>
    </location>
</feature>
<name>A0A482T172_9EURY</name>
<evidence type="ECO:0000313" key="5">
    <source>
        <dbReference type="EMBL" id="RYJ08430.1"/>
    </source>
</evidence>
<dbReference type="InterPro" id="IPR036291">
    <property type="entry name" value="NAD(P)-bd_dom_sf"/>
</dbReference>
<dbReference type="Pfam" id="PF08240">
    <property type="entry name" value="ADH_N"/>
    <property type="match status" value="1"/>
</dbReference>
<keyword evidence="3" id="KW-0560">Oxidoreductase</keyword>
<accession>A0A482T172</accession>
<dbReference type="PANTHER" id="PTHR43401">
    <property type="entry name" value="L-THREONINE 3-DEHYDROGENASE"/>
    <property type="match status" value="1"/>
</dbReference>
<dbReference type="InterPro" id="IPR050129">
    <property type="entry name" value="Zn_alcohol_dh"/>
</dbReference>
<dbReference type="InterPro" id="IPR013154">
    <property type="entry name" value="ADH-like_N"/>
</dbReference>
<evidence type="ECO:0000256" key="2">
    <source>
        <dbReference type="ARBA" id="ARBA00022833"/>
    </source>
</evidence>
<sequence>MRNYRCHVHTHPLRTNHTLSVMPLGDTLITRMLDNQNAMQAVVIDGEGSIWDEDRPRPEPEPGEALVRVSAVGICGSDIGLMEGEGPPWTDYPLVPGHEVCAEVVELGEGVEDLNVGDRVALHGFVYCGTCTACREGRYYQCDDLKEVGFTIDGGYREYAALPAYTLTPIPDDVSDLEATQIDSAGCTLHGLQRVSTSFDDTGVVLGPGSLGLYGVQLLRAQGVKDVILTGTREERLEIGEHHGASLTINVREEDPVERILEYTDGKGADICVEAAGAGDVVNTCLKATRKRGNVVLTGVFGGMKEIDPNDIVSKELQVVGGVTASHTVDQVIDLFRRGDLSIDGIVTHEFDLAEYETAIETVRERRDGVVKAVLRP</sequence>
<dbReference type="InterPro" id="IPR020843">
    <property type="entry name" value="ER"/>
</dbReference>
<evidence type="ECO:0000256" key="1">
    <source>
        <dbReference type="ARBA" id="ARBA00022723"/>
    </source>
</evidence>
<protein>
    <submittedName>
        <fullName evidence="5">Theronine dehydrogenase</fullName>
    </submittedName>
</protein>
<dbReference type="SUPFAM" id="SSF50129">
    <property type="entry name" value="GroES-like"/>
    <property type="match status" value="1"/>
</dbReference>
<comment type="caution">
    <text evidence="5">The sequence shown here is derived from an EMBL/GenBank/DDBJ whole genome shotgun (WGS) entry which is preliminary data.</text>
</comment>
<dbReference type="Gene3D" id="3.90.180.10">
    <property type="entry name" value="Medium-chain alcohol dehydrogenases, catalytic domain"/>
    <property type="match status" value="1"/>
</dbReference>
<dbReference type="InterPro" id="IPR011032">
    <property type="entry name" value="GroES-like_sf"/>
</dbReference>
<keyword evidence="1" id="KW-0479">Metal-binding</keyword>
<dbReference type="Gene3D" id="3.40.50.720">
    <property type="entry name" value="NAD(P)-binding Rossmann-like Domain"/>
    <property type="match status" value="1"/>
</dbReference>
<dbReference type="InterPro" id="IPR013149">
    <property type="entry name" value="ADH-like_C"/>
</dbReference>
<dbReference type="GO" id="GO:0044281">
    <property type="term" value="P:small molecule metabolic process"/>
    <property type="evidence" value="ECO:0007669"/>
    <property type="project" value="UniProtKB-ARBA"/>
</dbReference>
<organism evidence="5 6">
    <name type="scientific">Halogeometricum borinquense</name>
    <dbReference type="NCBI Taxonomy" id="60847"/>
    <lineage>
        <taxon>Archaea</taxon>
        <taxon>Methanobacteriati</taxon>
        <taxon>Methanobacteriota</taxon>
        <taxon>Stenosarchaea group</taxon>
        <taxon>Halobacteria</taxon>
        <taxon>Halobacteriales</taxon>
        <taxon>Haloferacaceae</taxon>
        <taxon>Halogeometricum</taxon>
    </lineage>
</organism>
<reference evidence="5 6" key="1">
    <citation type="submission" date="2018-12" db="EMBL/GenBank/DDBJ databases">
        <title>Genome analysis provides insights into bioremediation potentialities of Halogeometricum borinquense strain N11.</title>
        <authorList>
            <person name="Najjari A."/>
            <person name="Youssef N."/>
            <person name="Fhoula I."/>
            <person name="Ben Dhia O."/>
            <person name="Mahjoubi M."/>
            <person name="Ouzari H.I."/>
            <person name="Cherif A."/>
        </authorList>
    </citation>
    <scope>NUCLEOTIDE SEQUENCE [LARGE SCALE GENOMIC DNA]</scope>
    <source>
        <strain evidence="5 6">N11</strain>
    </source>
</reference>
<dbReference type="SMART" id="SM00829">
    <property type="entry name" value="PKS_ER"/>
    <property type="match status" value="1"/>
</dbReference>
<dbReference type="PANTHER" id="PTHR43401:SF2">
    <property type="entry name" value="L-THREONINE 3-DEHYDROGENASE"/>
    <property type="match status" value="1"/>
</dbReference>
<dbReference type="Proteomes" id="UP000294028">
    <property type="component" value="Unassembled WGS sequence"/>
</dbReference>
<dbReference type="GO" id="GO:0046872">
    <property type="term" value="F:metal ion binding"/>
    <property type="evidence" value="ECO:0007669"/>
    <property type="project" value="UniProtKB-KW"/>
</dbReference>
<gene>
    <name evidence="5" type="ORF">ELS19_18000</name>
</gene>
<dbReference type="GO" id="GO:0051262">
    <property type="term" value="P:protein tetramerization"/>
    <property type="evidence" value="ECO:0007669"/>
    <property type="project" value="UniProtKB-ARBA"/>
</dbReference>
<evidence type="ECO:0000256" key="3">
    <source>
        <dbReference type="ARBA" id="ARBA00023002"/>
    </source>
</evidence>
<dbReference type="EMBL" id="RZHH01000003">
    <property type="protein sequence ID" value="RYJ08430.1"/>
    <property type="molecule type" value="Genomic_DNA"/>
</dbReference>
<dbReference type="GO" id="GO:0016616">
    <property type="term" value="F:oxidoreductase activity, acting on the CH-OH group of donors, NAD or NADP as acceptor"/>
    <property type="evidence" value="ECO:0007669"/>
    <property type="project" value="UniProtKB-ARBA"/>
</dbReference>
<dbReference type="SUPFAM" id="SSF51735">
    <property type="entry name" value="NAD(P)-binding Rossmann-fold domains"/>
    <property type="match status" value="1"/>
</dbReference>